<proteinExistence type="predicted"/>
<reference evidence="1 2" key="1">
    <citation type="submission" date="2018-05" db="EMBL/GenBank/DDBJ databases">
        <title>Genomic Encyclopedia of Type Strains, Phase IV (KMG-V): Genome sequencing to study the core and pangenomes of soil and plant-associated prokaryotes.</title>
        <authorList>
            <person name="Whitman W."/>
        </authorList>
    </citation>
    <scope>NUCLEOTIDE SEQUENCE [LARGE SCALE GENOMIC DNA]</scope>
    <source>
        <strain evidence="1 2">SCZa-39</strain>
    </source>
</reference>
<evidence type="ECO:0000313" key="1">
    <source>
        <dbReference type="EMBL" id="PVX83668.1"/>
    </source>
</evidence>
<dbReference type="EMBL" id="QEOB01000006">
    <property type="protein sequence ID" value="PVX83668.1"/>
    <property type="molecule type" value="Genomic_DNA"/>
</dbReference>
<gene>
    <name evidence="1" type="ORF">C7402_10672</name>
</gene>
<protein>
    <submittedName>
        <fullName evidence="1">Uncharacterized protein</fullName>
    </submittedName>
</protein>
<dbReference type="Proteomes" id="UP000245712">
    <property type="component" value="Unassembled WGS sequence"/>
</dbReference>
<accession>A0ABX5KN92</accession>
<name>A0ABX5KN92_9BURK</name>
<organism evidence="1 2">
    <name type="scientific">Paraburkholderia unamae</name>
    <dbReference type="NCBI Taxonomy" id="219649"/>
    <lineage>
        <taxon>Bacteria</taxon>
        <taxon>Pseudomonadati</taxon>
        <taxon>Pseudomonadota</taxon>
        <taxon>Betaproteobacteria</taxon>
        <taxon>Burkholderiales</taxon>
        <taxon>Burkholderiaceae</taxon>
        <taxon>Paraburkholderia</taxon>
    </lineage>
</organism>
<comment type="caution">
    <text evidence="1">The sequence shown here is derived from an EMBL/GenBank/DDBJ whole genome shotgun (WGS) entry which is preliminary data.</text>
</comment>
<dbReference type="RefSeq" id="WP_116611091.1">
    <property type="nucleotide sequence ID" value="NZ_QEOB01000006.1"/>
</dbReference>
<keyword evidence="2" id="KW-1185">Reference proteome</keyword>
<sequence>MTGTEQPAKMSLDQVVKYFNAGIEEAEVLRSPARSSKLQLEQCLALDLLMYNATQVKRDAIRRDSENHANLFLGFECAIGAVRSELQMWLLLKRDMPNEAWNRLVAAQIACLDATRAHTGFRTASNALKT</sequence>
<evidence type="ECO:0000313" key="2">
    <source>
        <dbReference type="Proteomes" id="UP000245712"/>
    </source>
</evidence>